<dbReference type="Proteomes" id="UP000015453">
    <property type="component" value="Unassembled WGS sequence"/>
</dbReference>
<dbReference type="PROSITE" id="PS51277">
    <property type="entry name" value="BURP"/>
    <property type="match status" value="1"/>
</dbReference>
<dbReference type="PANTHER" id="PTHR31458">
    <property type="entry name" value="POLYGALACTURONASE 1 BETA-LIKE PROTEIN 2"/>
    <property type="match status" value="1"/>
</dbReference>
<keyword evidence="4" id="KW-0052">Apoplast</keyword>
<feature type="domain" description="BURP" evidence="7">
    <location>
        <begin position="382"/>
        <end position="595"/>
    </location>
</feature>
<comment type="subcellular location">
    <subcellularLocation>
        <location evidence="1">Secreted</location>
        <location evidence="1">Cell wall</location>
    </subcellularLocation>
    <subcellularLocation>
        <location evidence="2">Secreted</location>
        <location evidence="2">Extracellular space</location>
        <location evidence="2">Apoplast</location>
    </subcellularLocation>
</comment>
<evidence type="ECO:0000256" key="5">
    <source>
        <dbReference type="ARBA" id="ARBA00022729"/>
    </source>
</evidence>
<evidence type="ECO:0000313" key="9">
    <source>
        <dbReference type="Proteomes" id="UP000015453"/>
    </source>
</evidence>
<protein>
    <submittedName>
        <fullName evidence="8">Polygalacturonase-1 non-catalytic subunit beta</fullName>
    </submittedName>
</protein>
<keyword evidence="5" id="KW-0732">Signal</keyword>
<dbReference type="OrthoDB" id="773062at2759"/>
<evidence type="ECO:0000256" key="6">
    <source>
        <dbReference type="ARBA" id="ARBA00023180"/>
    </source>
</evidence>
<feature type="non-terminal residue" evidence="8">
    <location>
        <position position="595"/>
    </location>
</feature>
<comment type="caution">
    <text evidence="8">The sequence shown here is derived from an EMBL/GenBank/DDBJ whole genome shotgun (WGS) entry which is preliminary data.</text>
</comment>
<keyword evidence="3" id="KW-0964">Secreted</keyword>
<evidence type="ECO:0000256" key="3">
    <source>
        <dbReference type="ARBA" id="ARBA00022512"/>
    </source>
</evidence>
<keyword evidence="3" id="KW-0134">Cell wall</keyword>
<organism evidence="8 9">
    <name type="scientific">Genlisea aurea</name>
    <dbReference type="NCBI Taxonomy" id="192259"/>
    <lineage>
        <taxon>Eukaryota</taxon>
        <taxon>Viridiplantae</taxon>
        <taxon>Streptophyta</taxon>
        <taxon>Embryophyta</taxon>
        <taxon>Tracheophyta</taxon>
        <taxon>Spermatophyta</taxon>
        <taxon>Magnoliopsida</taxon>
        <taxon>eudicotyledons</taxon>
        <taxon>Gunneridae</taxon>
        <taxon>Pentapetalae</taxon>
        <taxon>asterids</taxon>
        <taxon>lamiids</taxon>
        <taxon>Lamiales</taxon>
        <taxon>Lentibulariaceae</taxon>
        <taxon>Genlisea</taxon>
    </lineage>
</organism>
<keyword evidence="6" id="KW-0325">Glycoprotein</keyword>
<dbReference type="InterPro" id="IPR051897">
    <property type="entry name" value="PG-associated_BURP"/>
</dbReference>
<gene>
    <name evidence="8" type="ORF">M569_14172</name>
</gene>
<dbReference type="InterPro" id="IPR004873">
    <property type="entry name" value="BURP_dom"/>
</dbReference>
<evidence type="ECO:0000256" key="4">
    <source>
        <dbReference type="ARBA" id="ARBA00022523"/>
    </source>
</evidence>
<reference evidence="8 9" key="1">
    <citation type="journal article" date="2013" name="BMC Genomics">
        <title>The miniature genome of a carnivorous plant Genlisea aurea contains a low number of genes and short non-coding sequences.</title>
        <authorList>
            <person name="Leushkin E.V."/>
            <person name="Sutormin R.A."/>
            <person name="Nabieva E.R."/>
            <person name="Penin A.A."/>
            <person name="Kondrashov A.S."/>
            <person name="Logacheva M.D."/>
        </authorList>
    </citation>
    <scope>NUCLEOTIDE SEQUENCE [LARGE SCALE GENOMIC DNA]</scope>
</reference>
<sequence>AEGANPFTPKGYLLRYWKAHILGESAFPEFLLEKASPLTAAQNAAFAEIAGDGSRLSAKLPEFCAQAGLFCFPDLSQSPEKHDRNADFATYLDRNFSSYGDKRSYGTDSFQHYAEHGTTAVNAFRSYSRESFSHFDKFDSYGTDNNVADQSFDTYGKEANTGAGTFENYNNRVNDQNLRFATYSGGQLYQSFATYSTASNTGEEGFANYGKAGNGPENLFIGYANGANSVTSNFNSYDRNGNGGNDTFSSYGENGNNPTNNFRNYDSQGNGGTDSFTTYRNQSNIGNDNFNSYGTKSNGLTIGFAHYGESYNQGTDNFTTYGKGGNAPDVSFKIYGHAENDTFKGYVRQELVTFSTYNNDSSSENPSSGKKVVNKWVEPGKFFRESMLKSGTIMPMPDIRDKMPKRSFLPRSIASKLPFSTSKIAEIAAIFRAGDGESKLSETIANSLRECERAPSPGETKRCVSSIEDMIDFATSVLGRNSAARTTATTAGSGGEIKIGEVKGIAGGRVTKSVSCHQSLYPYLLYYCHSVPKVRVYEADLLHPKTDSKINHGVAICHIDTTSWSPDHGAFIALGPGPGKIEVCHWIFQNDMTWA</sequence>
<proteinExistence type="predicted"/>
<dbReference type="GO" id="GO:0048046">
    <property type="term" value="C:apoplast"/>
    <property type="evidence" value="ECO:0007669"/>
    <property type="project" value="UniProtKB-SubCell"/>
</dbReference>
<accession>S8C1I7</accession>
<keyword evidence="9" id="KW-1185">Reference proteome</keyword>
<dbReference type="PANTHER" id="PTHR31458:SF2">
    <property type="entry name" value="POLYGALACTURONASE 1 BETA-LIKE PROTEIN 2"/>
    <property type="match status" value="1"/>
</dbReference>
<evidence type="ECO:0000259" key="7">
    <source>
        <dbReference type="PROSITE" id="PS51277"/>
    </source>
</evidence>
<evidence type="ECO:0000313" key="8">
    <source>
        <dbReference type="EMBL" id="EPS60630.1"/>
    </source>
</evidence>
<dbReference type="EMBL" id="AUSU01007413">
    <property type="protein sequence ID" value="EPS60630.1"/>
    <property type="molecule type" value="Genomic_DNA"/>
</dbReference>
<evidence type="ECO:0000256" key="1">
    <source>
        <dbReference type="ARBA" id="ARBA00004191"/>
    </source>
</evidence>
<dbReference type="SMART" id="SM01045">
    <property type="entry name" value="BURP"/>
    <property type="match status" value="1"/>
</dbReference>
<dbReference type="Pfam" id="PF03181">
    <property type="entry name" value="BURP"/>
    <property type="match status" value="1"/>
</dbReference>
<evidence type="ECO:0000256" key="2">
    <source>
        <dbReference type="ARBA" id="ARBA00004271"/>
    </source>
</evidence>
<dbReference type="AlphaFoldDB" id="S8C1I7"/>
<name>S8C1I7_9LAMI</name>
<feature type="non-terminal residue" evidence="8">
    <location>
        <position position="1"/>
    </location>
</feature>